<feature type="compositionally biased region" description="Low complexity" evidence="8">
    <location>
        <begin position="487"/>
        <end position="499"/>
    </location>
</feature>
<evidence type="ECO:0000256" key="3">
    <source>
        <dbReference type="ARBA" id="ARBA00022553"/>
    </source>
</evidence>
<comment type="caution">
    <text evidence="11">The sequence shown here is derived from an EMBL/GenBank/DDBJ whole genome shotgun (WGS) entry which is preliminary data.</text>
</comment>
<evidence type="ECO:0000256" key="4">
    <source>
        <dbReference type="ARBA" id="ARBA00022679"/>
    </source>
</evidence>
<dbReference type="PANTHER" id="PTHR45436">
    <property type="entry name" value="SENSOR HISTIDINE KINASE YKOH"/>
    <property type="match status" value="1"/>
</dbReference>
<evidence type="ECO:0000256" key="7">
    <source>
        <dbReference type="ARBA" id="ARBA00022989"/>
    </source>
</evidence>
<keyword evidence="3" id="KW-0597">Phosphoprotein</keyword>
<dbReference type="RefSeq" id="WP_371947170.1">
    <property type="nucleotide sequence ID" value="NZ_JAXCEI010000001.1"/>
</dbReference>
<dbReference type="PANTHER" id="PTHR45436:SF5">
    <property type="entry name" value="SENSOR HISTIDINE KINASE TRCS"/>
    <property type="match status" value="1"/>
</dbReference>
<proteinExistence type="predicted"/>
<dbReference type="Proteomes" id="UP001569963">
    <property type="component" value="Unassembled WGS sequence"/>
</dbReference>
<feature type="region of interest" description="Disordered" evidence="8">
    <location>
        <begin position="455"/>
        <end position="567"/>
    </location>
</feature>
<feature type="transmembrane region" description="Helical" evidence="9">
    <location>
        <begin position="20"/>
        <end position="40"/>
    </location>
</feature>
<dbReference type="Pfam" id="PF02518">
    <property type="entry name" value="HATPase_c"/>
    <property type="match status" value="1"/>
</dbReference>
<dbReference type="InterPro" id="IPR003594">
    <property type="entry name" value="HATPase_dom"/>
</dbReference>
<evidence type="ECO:0000313" key="12">
    <source>
        <dbReference type="Proteomes" id="UP001569963"/>
    </source>
</evidence>
<feature type="domain" description="Histidine kinase" evidence="10">
    <location>
        <begin position="328"/>
        <end position="433"/>
    </location>
</feature>
<dbReference type="InterPro" id="IPR005467">
    <property type="entry name" value="His_kinase_dom"/>
</dbReference>
<evidence type="ECO:0000313" key="11">
    <source>
        <dbReference type="EMBL" id="MFA1537842.1"/>
    </source>
</evidence>
<accession>A0ABV4Q3V6</accession>
<evidence type="ECO:0000256" key="9">
    <source>
        <dbReference type="SAM" id="Phobius"/>
    </source>
</evidence>
<name>A0ABV4Q3V6_9ACTN</name>
<keyword evidence="4" id="KW-0808">Transferase</keyword>
<evidence type="ECO:0000256" key="1">
    <source>
        <dbReference type="ARBA" id="ARBA00000085"/>
    </source>
</evidence>
<evidence type="ECO:0000256" key="2">
    <source>
        <dbReference type="ARBA" id="ARBA00012438"/>
    </source>
</evidence>
<gene>
    <name evidence="11" type="ORF">SM611_02780</name>
</gene>
<keyword evidence="7 9" id="KW-1133">Transmembrane helix</keyword>
<feature type="compositionally biased region" description="Gly residues" evidence="8">
    <location>
        <begin position="550"/>
        <end position="560"/>
    </location>
</feature>
<keyword evidence="12" id="KW-1185">Reference proteome</keyword>
<evidence type="ECO:0000259" key="10">
    <source>
        <dbReference type="PROSITE" id="PS50109"/>
    </source>
</evidence>
<sequence>MPVHAGRLRIERAPLERAVLVWLIMAIAGGGILLAALFAVGPQSRALVAGGGGGMLLALSAAIGAAVYFAADNQRLRGRLMQVTAQDDRLERQLAELVDGPLPTLVARLRDGAPPEKVLVGFPPVTDRALGRLLRIVVDGLAAGERAAAQVRAESAALDAELAWLADTALPALATRIRRDRVGVPAVLAELADPAHDTTRRVLHRVAEDLAEGERTSAAALAACASAAARIQARTTRMLGELRDLEDRYGDDKVFGDLLGLDHDVSQLGRLADSIALLSGGRSGRRWTKPIVMESVLRGAMGRIGAYQRVQYHLTSTAAVAGFAAEGVIHALAELMDNAANFSPQGSTVHVYVEEEDAGILVTIEDGGLGMRQRERQRAERLVSEAADLSSLPGTRLGLAVVGRLARKHGLRVSFRPSSRGGIGVIVLIPANLIVYTPPGAADAVDAADAAVPAARRPAEPKREVAAPQPAGAESDDLVLPKRRRGAALASAPAGRPAGQEPRLRDSGTRFAAFRQSAAGPPAASASPSASASASASASGAEPDGAGSAAAGGGGAGAGEAGPAADE</sequence>
<protein>
    <recommendedName>
        <fullName evidence="2">histidine kinase</fullName>
        <ecNumber evidence="2">2.7.13.3</ecNumber>
    </recommendedName>
</protein>
<dbReference type="Gene3D" id="3.30.565.10">
    <property type="entry name" value="Histidine kinase-like ATPase, C-terminal domain"/>
    <property type="match status" value="1"/>
</dbReference>
<feature type="transmembrane region" description="Helical" evidence="9">
    <location>
        <begin position="46"/>
        <end position="71"/>
    </location>
</feature>
<dbReference type="SUPFAM" id="SSF55874">
    <property type="entry name" value="ATPase domain of HSP90 chaperone/DNA topoisomerase II/histidine kinase"/>
    <property type="match status" value="1"/>
</dbReference>
<dbReference type="PROSITE" id="PS50109">
    <property type="entry name" value="HIS_KIN"/>
    <property type="match status" value="1"/>
</dbReference>
<dbReference type="SMART" id="SM00387">
    <property type="entry name" value="HATPase_c"/>
    <property type="match status" value="1"/>
</dbReference>
<comment type="catalytic activity">
    <reaction evidence="1">
        <text>ATP + protein L-histidine = ADP + protein N-phospho-L-histidine.</text>
        <dbReference type="EC" id="2.7.13.3"/>
    </reaction>
</comment>
<dbReference type="GO" id="GO:0005524">
    <property type="term" value="F:ATP binding"/>
    <property type="evidence" value="ECO:0007669"/>
    <property type="project" value="UniProtKB-KW"/>
</dbReference>
<dbReference type="InterPro" id="IPR050428">
    <property type="entry name" value="TCS_sensor_his_kinase"/>
</dbReference>
<keyword evidence="5 9" id="KW-0812">Transmembrane</keyword>
<reference evidence="11 12" key="1">
    <citation type="submission" date="2023-11" db="EMBL/GenBank/DDBJ databases">
        <title>Actinomadura monticuli sp. nov., isolated from volcanic ash.</title>
        <authorList>
            <person name="Lee S.D."/>
            <person name="Yang H."/>
            <person name="Kim I.S."/>
        </authorList>
    </citation>
    <scope>NUCLEOTIDE SEQUENCE [LARGE SCALE GENOMIC DNA]</scope>
    <source>
        <strain evidence="11 12">DLS-62</strain>
    </source>
</reference>
<evidence type="ECO:0000256" key="5">
    <source>
        <dbReference type="ARBA" id="ARBA00022692"/>
    </source>
</evidence>
<keyword evidence="9" id="KW-0472">Membrane</keyword>
<keyword evidence="11" id="KW-0067">ATP-binding</keyword>
<feature type="compositionally biased region" description="Low complexity" evidence="8">
    <location>
        <begin position="517"/>
        <end position="549"/>
    </location>
</feature>
<keyword evidence="11" id="KW-0547">Nucleotide-binding</keyword>
<organism evidence="11 12">
    <name type="scientific">Actinomadura monticuli</name>
    <dbReference type="NCBI Taxonomy" id="3097367"/>
    <lineage>
        <taxon>Bacteria</taxon>
        <taxon>Bacillati</taxon>
        <taxon>Actinomycetota</taxon>
        <taxon>Actinomycetes</taxon>
        <taxon>Streptosporangiales</taxon>
        <taxon>Thermomonosporaceae</taxon>
        <taxon>Actinomadura</taxon>
    </lineage>
</organism>
<dbReference type="EMBL" id="JAXCEI010000001">
    <property type="protein sequence ID" value="MFA1537842.1"/>
    <property type="molecule type" value="Genomic_DNA"/>
</dbReference>
<evidence type="ECO:0000256" key="8">
    <source>
        <dbReference type="SAM" id="MobiDB-lite"/>
    </source>
</evidence>
<dbReference type="EC" id="2.7.13.3" evidence="2"/>
<keyword evidence="6" id="KW-0418">Kinase</keyword>
<evidence type="ECO:0000256" key="6">
    <source>
        <dbReference type="ARBA" id="ARBA00022777"/>
    </source>
</evidence>
<dbReference type="InterPro" id="IPR036890">
    <property type="entry name" value="HATPase_C_sf"/>
</dbReference>